<dbReference type="EMBL" id="JAJTJA010000005">
    <property type="protein sequence ID" value="KAH8698524.1"/>
    <property type="molecule type" value="Genomic_DNA"/>
</dbReference>
<feature type="transmembrane region" description="Helical" evidence="1">
    <location>
        <begin position="87"/>
        <end position="106"/>
    </location>
</feature>
<feature type="transmembrane region" description="Helical" evidence="1">
    <location>
        <begin position="186"/>
        <end position="208"/>
    </location>
</feature>
<name>A0AAD4KR08_9EURO</name>
<dbReference type="AlphaFoldDB" id="A0AAD4KR08"/>
<accession>A0AAD4KR08</accession>
<organism evidence="2 3">
    <name type="scientific">Talaromyces proteolyticus</name>
    <dbReference type="NCBI Taxonomy" id="1131652"/>
    <lineage>
        <taxon>Eukaryota</taxon>
        <taxon>Fungi</taxon>
        <taxon>Dikarya</taxon>
        <taxon>Ascomycota</taxon>
        <taxon>Pezizomycotina</taxon>
        <taxon>Eurotiomycetes</taxon>
        <taxon>Eurotiomycetidae</taxon>
        <taxon>Eurotiales</taxon>
        <taxon>Trichocomaceae</taxon>
        <taxon>Talaromyces</taxon>
        <taxon>Talaromyces sect. Bacilispori</taxon>
    </lineage>
</organism>
<evidence type="ECO:0000313" key="2">
    <source>
        <dbReference type="EMBL" id="KAH8698524.1"/>
    </source>
</evidence>
<dbReference type="RefSeq" id="XP_046072988.1">
    <property type="nucleotide sequence ID" value="XM_046221750.1"/>
</dbReference>
<evidence type="ECO:0000313" key="3">
    <source>
        <dbReference type="Proteomes" id="UP001201262"/>
    </source>
</evidence>
<keyword evidence="1" id="KW-1133">Transmembrane helix</keyword>
<feature type="transmembrane region" description="Helical" evidence="1">
    <location>
        <begin position="126"/>
        <end position="146"/>
    </location>
</feature>
<proteinExistence type="predicted"/>
<reference evidence="2" key="1">
    <citation type="submission" date="2021-12" db="EMBL/GenBank/DDBJ databases">
        <title>Convergent genome expansion in fungi linked to evolution of root-endophyte symbiosis.</title>
        <authorList>
            <consortium name="DOE Joint Genome Institute"/>
            <person name="Ke Y.-H."/>
            <person name="Bonito G."/>
            <person name="Liao H.-L."/>
            <person name="Looney B."/>
            <person name="Rojas-Flechas A."/>
            <person name="Nash J."/>
            <person name="Hameed K."/>
            <person name="Schadt C."/>
            <person name="Martin F."/>
            <person name="Crous P.W."/>
            <person name="Miettinen O."/>
            <person name="Magnuson J.K."/>
            <person name="Labbe J."/>
            <person name="Jacobson D."/>
            <person name="Doktycz M.J."/>
            <person name="Veneault-Fourrey C."/>
            <person name="Kuo A."/>
            <person name="Mondo S."/>
            <person name="Calhoun S."/>
            <person name="Riley R."/>
            <person name="Ohm R."/>
            <person name="LaButti K."/>
            <person name="Andreopoulos B."/>
            <person name="Pangilinan J."/>
            <person name="Nolan M."/>
            <person name="Tritt A."/>
            <person name="Clum A."/>
            <person name="Lipzen A."/>
            <person name="Daum C."/>
            <person name="Barry K."/>
            <person name="Grigoriev I.V."/>
            <person name="Vilgalys R."/>
        </authorList>
    </citation>
    <scope>NUCLEOTIDE SEQUENCE</scope>
    <source>
        <strain evidence="2">PMI_201</strain>
    </source>
</reference>
<gene>
    <name evidence="2" type="ORF">BGW36DRAFT_448494</name>
</gene>
<protein>
    <submittedName>
        <fullName evidence="2">Uncharacterized protein</fullName>
    </submittedName>
</protein>
<dbReference type="GeneID" id="70252037"/>
<keyword evidence="3" id="KW-1185">Reference proteome</keyword>
<evidence type="ECO:0000256" key="1">
    <source>
        <dbReference type="SAM" id="Phobius"/>
    </source>
</evidence>
<keyword evidence="1" id="KW-0472">Membrane</keyword>
<dbReference type="Proteomes" id="UP001201262">
    <property type="component" value="Unassembled WGS sequence"/>
</dbReference>
<feature type="transmembrane region" description="Helical" evidence="1">
    <location>
        <begin position="60"/>
        <end position="80"/>
    </location>
</feature>
<comment type="caution">
    <text evidence="2">The sequence shown here is derived from an EMBL/GenBank/DDBJ whole genome shotgun (WGS) entry which is preliminary data.</text>
</comment>
<keyword evidence="1" id="KW-0812">Transmembrane</keyword>
<sequence length="212" mass="23064">MPLSTSLASYNPAAQHQEMGDHRSQPTCCLDCSPCPTSPLSIECPIFICVYGITGFYSSWQRYLFIANIALAVIAIPLTVLRGIAQIYVTIMGFISSIVIYTVLTHRKNFSDPSQAAPQTVFDAEYFPACQFFSGCWILSIWWLLLRSGIKGTAILPAGNRSTGPHEFAFDPAAARGSFQQRLQTAMLSAAILVLAIMGLTTVAVVAMDLSE</sequence>